<dbReference type="RefSeq" id="WP_091539778.1">
    <property type="nucleotide sequence ID" value="NZ_FMUS01000002.1"/>
</dbReference>
<keyword evidence="1" id="KW-0472">Membrane</keyword>
<reference evidence="2 3" key="1">
    <citation type="submission" date="2016-10" db="EMBL/GenBank/DDBJ databases">
        <authorList>
            <person name="de Groot N.N."/>
        </authorList>
    </citation>
    <scope>NUCLEOTIDE SEQUENCE [LARGE SCALE GENOMIC DNA]</scope>
    <source>
        <strain evidence="2 3">DSM 18978</strain>
    </source>
</reference>
<dbReference type="Proteomes" id="UP000198636">
    <property type="component" value="Unassembled WGS sequence"/>
</dbReference>
<dbReference type="AlphaFoldDB" id="A0A1G5C185"/>
<feature type="transmembrane region" description="Helical" evidence="1">
    <location>
        <begin position="7"/>
        <end position="26"/>
    </location>
</feature>
<organism evidence="2 3">
    <name type="scientific">Alkaliphilus peptidifermentans DSM 18978</name>
    <dbReference type="NCBI Taxonomy" id="1120976"/>
    <lineage>
        <taxon>Bacteria</taxon>
        <taxon>Bacillati</taxon>
        <taxon>Bacillota</taxon>
        <taxon>Clostridia</taxon>
        <taxon>Peptostreptococcales</taxon>
        <taxon>Natronincolaceae</taxon>
        <taxon>Alkaliphilus</taxon>
    </lineage>
</organism>
<sequence length="123" mass="14605">MSTNRKKYIAVLSITIILSLLIWFSYSFNQKHTFSSEKWLSEHGKRVNIVDDLLENSNLIGMSKTEIIELLGEENGPFYRDDDNIFAYYLGYERVYKFMSNFSKWLIITFSNDKVISYEIIKY</sequence>
<protein>
    <recommendedName>
        <fullName evidence="4">SmpA / OmlA family protein</fullName>
    </recommendedName>
</protein>
<name>A0A1G5C185_9FIRM</name>
<accession>A0A1G5C185</accession>
<keyword evidence="1" id="KW-1133">Transmembrane helix</keyword>
<dbReference type="STRING" id="1120976.SAMN03080606_00589"/>
<keyword evidence="1" id="KW-0812">Transmembrane</keyword>
<keyword evidence="3" id="KW-1185">Reference proteome</keyword>
<evidence type="ECO:0000256" key="1">
    <source>
        <dbReference type="SAM" id="Phobius"/>
    </source>
</evidence>
<dbReference type="OrthoDB" id="2858410at2"/>
<dbReference type="EMBL" id="FMUS01000002">
    <property type="protein sequence ID" value="SCX96215.1"/>
    <property type="molecule type" value="Genomic_DNA"/>
</dbReference>
<evidence type="ECO:0000313" key="2">
    <source>
        <dbReference type="EMBL" id="SCX96215.1"/>
    </source>
</evidence>
<evidence type="ECO:0000313" key="3">
    <source>
        <dbReference type="Proteomes" id="UP000198636"/>
    </source>
</evidence>
<gene>
    <name evidence="2" type="ORF">SAMN03080606_00589</name>
</gene>
<evidence type="ECO:0008006" key="4">
    <source>
        <dbReference type="Google" id="ProtNLM"/>
    </source>
</evidence>
<proteinExistence type="predicted"/>